<protein>
    <submittedName>
        <fullName evidence="3">Transmembrane protein</fullName>
    </submittedName>
</protein>
<evidence type="ECO:0000313" key="1">
    <source>
        <dbReference type="EMBL" id="CDS22134.1"/>
    </source>
</evidence>
<evidence type="ECO:0000313" key="2">
    <source>
        <dbReference type="Proteomes" id="UP000492820"/>
    </source>
</evidence>
<dbReference type="Proteomes" id="UP000492820">
    <property type="component" value="Unassembled WGS sequence"/>
</dbReference>
<dbReference type="EMBL" id="LK028585">
    <property type="protein sequence ID" value="CDS22134.1"/>
    <property type="molecule type" value="Genomic_DNA"/>
</dbReference>
<name>A0A068WPS8_ECHGR</name>
<accession>A0A068WPS8</accession>
<sequence length="198" mass="22915">MKNHLKINEHESTRNRLRWGNCGFIRTTDYYPYVQVQKENGSLGSPPLYLDRISWPPDLAGSVDPFCMLTKHILPWIVFFHIWRSLAKEFPKQSSKKYVFCKNDCHNRSIVCSYPLLCRVKKDDRHIRTMKAIASPTTWQLQKGPLHGEIVTPSRKKSSQIVGLPNFMNLCIPALIVLCSKMRQNPLLLIAKNGVFDF</sequence>
<organism evidence="1">
    <name type="scientific">Echinococcus granulosus</name>
    <name type="common">Hydatid tapeworm</name>
    <dbReference type="NCBI Taxonomy" id="6210"/>
    <lineage>
        <taxon>Eukaryota</taxon>
        <taxon>Metazoa</taxon>
        <taxon>Spiralia</taxon>
        <taxon>Lophotrochozoa</taxon>
        <taxon>Platyhelminthes</taxon>
        <taxon>Cestoda</taxon>
        <taxon>Eucestoda</taxon>
        <taxon>Cyclophyllidea</taxon>
        <taxon>Taeniidae</taxon>
        <taxon>Echinococcus</taxon>
        <taxon>Echinococcus granulosus group</taxon>
    </lineage>
</organism>
<dbReference type="WBParaSite" id="EgrG_000055200">
    <property type="protein sequence ID" value="EgrG_000055200"/>
    <property type="gene ID" value="EgrG_000055200"/>
</dbReference>
<reference evidence="1 2" key="1">
    <citation type="journal article" date="2013" name="Nature">
        <title>The genomes of four tapeworm species reveal adaptations to parasitism.</title>
        <authorList>
            <person name="Tsai I.J."/>
            <person name="Zarowiecki M."/>
            <person name="Holroyd N."/>
            <person name="Garciarrubio A."/>
            <person name="Sanchez-Flores A."/>
            <person name="Brooks K.L."/>
            <person name="Tracey A."/>
            <person name="Bobes R.J."/>
            <person name="Fragoso G."/>
            <person name="Sciutto E."/>
            <person name="Aslett M."/>
            <person name="Beasley H."/>
            <person name="Bennett H.M."/>
            <person name="Cai J."/>
            <person name="Camicia F."/>
            <person name="Clark R."/>
            <person name="Cucher M."/>
            <person name="De Silva N."/>
            <person name="Day T.A."/>
            <person name="Deplazes P."/>
            <person name="Estrada K."/>
            <person name="Fernandez C."/>
            <person name="Holland P.W."/>
            <person name="Hou J."/>
            <person name="Hu S."/>
            <person name="Huckvale T."/>
            <person name="Hung S.S."/>
            <person name="Kamenetzky L."/>
            <person name="Keane J.A."/>
            <person name="Kiss F."/>
            <person name="Koziol U."/>
            <person name="Lambert O."/>
            <person name="Liu K."/>
            <person name="Luo X."/>
            <person name="Luo Y."/>
            <person name="Macchiaroli N."/>
            <person name="Nichol S."/>
            <person name="Paps J."/>
            <person name="Parkinson J."/>
            <person name="Pouchkina-Stantcheva N."/>
            <person name="Riddiford N."/>
            <person name="Rosenzvit M."/>
            <person name="Salinas G."/>
            <person name="Wasmuth J.D."/>
            <person name="Zamanian M."/>
            <person name="Zheng Y."/>
            <person name="Cai X."/>
            <person name="Soberon X."/>
            <person name="Olson P.D."/>
            <person name="Laclette J.P."/>
            <person name="Brehm K."/>
            <person name="Berriman M."/>
            <person name="Garciarrubio A."/>
            <person name="Bobes R.J."/>
            <person name="Fragoso G."/>
            <person name="Sanchez-Flores A."/>
            <person name="Estrada K."/>
            <person name="Cevallos M.A."/>
            <person name="Morett E."/>
            <person name="Gonzalez V."/>
            <person name="Portillo T."/>
            <person name="Ochoa-Leyva A."/>
            <person name="Jose M.V."/>
            <person name="Sciutto E."/>
            <person name="Landa A."/>
            <person name="Jimenez L."/>
            <person name="Valdes V."/>
            <person name="Carrero J.C."/>
            <person name="Larralde C."/>
            <person name="Morales-Montor J."/>
            <person name="Limon-Lason J."/>
            <person name="Soberon X."/>
            <person name="Laclette J.P."/>
        </authorList>
    </citation>
    <scope>NUCLEOTIDE SEQUENCE [LARGE SCALE GENOMIC DNA]</scope>
</reference>
<dbReference type="AlphaFoldDB" id="A0A068WPS8"/>
<evidence type="ECO:0000313" key="3">
    <source>
        <dbReference type="WBParaSite" id="EgrG_000055200"/>
    </source>
</evidence>
<gene>
    <name evidence="1" type="ORF">EgrG_000055200</name>
</gene>
<reference evidence="3" key="3">
    <citation type="submission" date="2020-10" db="UniProtKB">
        <authorList>
            <consortium name="WormBaseParasite"/>
        </authorList>
    </citation>
    <scope>IDENTIFICATION</scope>
</reference>
<proteinExistence type="predicted"/>
<reference evidence="1" key="2">
    <citation type="submission" date="2014-06" db="EMBL/GenBank/DDBJ databases">
        <authorList>
            <person name="Aslett M."/>
        </authorList>
    </citation>
    <scope>NUCLEOTIDE SEQUENCE</scope>
</reference>